<feature type="compositionally biased region" description="Polar residues" evidence="1">
    <location>
        <begin position="20"/>
        <end position="44"/>
    </location>
</feature>
<feature type="compositionally biased region" description="Basic and acidic residues" evidence="1">
    <location>
        <begin position="1"/>
        <end position="14"/>
    </location>
</feature>
<gene>
    <name evidence="3" type="ORF">BV898_03379</name>
</gene>
<dbReference type="Proteomes" id="UP000192578">
    <property type="component" value="Unassembled WGS sequence"/>
</dbReference>
<comment type="caution">
    <text evidence="3">The sequence shown here is derived from an EMBL/GenBank/DDBJ whole genome shotgun (WGS) entry which is preliminary data.</text>
</comment>
<evidence type="ECO:0000313" key="4">
    <source>
        <dbReference type="Proteomes" id="UP000192578"/>
    </source>
</evidence>
<feature type="region of interest" description="Disordered" evidence="1">
    <location>
        <begin position="1"/>
        <end position="61"/>
    </location>
</feature>
<feature type="compositionally biased region" description="Low complexity" evidence="1">
    <location>
        <begin position="45"/>
        <end position="57"/>
    </location>
</feature>
<protein>
    <submittedName>
        <fullName evidence="3">Uncharacterized protein</fullName>
    </submittedName>
</protein>
<evidence type="ECO:0000256" key="1">
    <source>
        <dbReference type="SAM" id="MobiDB-lite"/>
    </source>
</evidence>
<dbReference type="EMBL" id="MTYJ01000016">
    <property type="protein sequence ID" value="OQV22553.1"/>
    <property type="molecule type" value="Genomic_DNA"/>
</dbReference>
<organism evidence="3 4">
    <name type="scientific">Hypsibius exemplaris</name>
    <name type="common">Freshwater tardigrade</name>
    <dbReference type="NCBI Taxonomy" id="2072580"/>
    <lineage>
        <taxon>Eukaryota</taxon>
        <taxon>Metazoa</taxon>
        <taxon>Ecdysozoa</taxon>
        <taxon>Tardigrada</taxon>
        <taxon>Eutardigrada</taxon>
        <taxon>Parachela</taxon>
        <taxon>Hypsibioidea</taxon>
        <taxon>Hypsibiidae</taxon>
        <taxon>Hypsibius</taxon>
    </lineage>
</organism>
<proteinExistence type="predicted"/>
<feature type="transmembrane region" description="Helical" evidence="2">
    <location>
        <begin position="250"/>
        <end position="270"/>
    </location>
</feature>
<accession>A0A1W0X516</accession>
<dbReference type="OrthoDB" id="10066496at2759"/>
<keyword evidence="4" id="KW-1185">Reference proteome</keyword>
<evidence type="ECO:0000313" key="3">
    <source>
        <dbReference type="EMBL" id="OQV22553.1"/>
    </source>
</evidence>
<sequence>MSFRDGEGDHHSNREDDDPQSTNQPTHDQQSTNQPTHGPQSTNQPTHSSKKTSSSHPAFGATDTELRDKLHTLLDLQREVVMRIRDLEEIVASGAGTANGNKEGEYLSRNSATSRDAAVYLTTEKCVQDEIYAYRRSLENTSLFLDTAMKDLLKRQIRRECAYAQTYSTSITAQDAEAQTGDIIQEDDFFAEKLLFRLPDLEEAIAHLCINMETQTDLQMDHFSPDSQSNLHSSDNVVIIYRNPSMASFLLPYLIRVGGVALGCLALYSLARFTALSLRPVAVRPPISTNSMAVDMPSNL</sequence>
<keyword evidence="2" id="KW-0472">Membrane</keyword>
<reference evidence="4" key="1">
    <citation type="submission" date="2017-01" db="EMBL/GenBank/DDBJ databases">
        <title>Comparative genomics of anhydrobiosis in the tardigrade Hypsibius dujardini.</title>
        <authorList>
            <person name="Yoshida Y."/>
            <person name="Koutsovoulos G."/>
            <person name="Laetsch D."/>
            <person name="Stevens L."/>
            <person name="Kumar S."/>
            <person name="Horikawa D."/>
            <person name="Ishino K."/>
            <person name="Komine S."/>
            <person name="Tomita M."/>
            <person name="Blaxter M."/>
            <person name="Arakawa K."/>
        </authorList>
    </citation>
    <scope>NUCLEOTIDE SEQUENCE [LARGE SCALE GENOMIC DNA]</scope>
    <source>
        <strain evidence="4">Z151</strain>
    </source>
</reference>
<evidence type="ECO:0000256" key="2">
    <source>
        <dbReference type="SAM" id="Phobius"/>
    </source>
</evidence>
<keyword evidence="2" id="KW-0812">Transmembrane</keyword>
<name>A0A1W0X516_HYPEX</name>
<dbReference type="AlphaFoldDB" id="A0A1W0X516"/>
<keyword evidence="2" id="KW-1133">Transmembrane helix</keyword>